<evidence type="ECO:0000313" key="9">
    <source>
        <dbReference type="Proteomes" id="UP000770661"/>
    </source>
</evidence>
<dbReference type="Gene3D" id="3.40.50.20">
    <property type="match status" value="1"/>
</dbReference>
<dbReference type="InterPro" id="IPR016185">
    <property type="entry name" value="PreATP-grasp_dom_sf"/>
</dbReference>
<proteinExistence type="predicted"/>
<evidence type="ECO:0000256" key="2">
    <source>
        <dbReference type="ARBA" id="ARBA00022723"/>
    </source>
</evidence>
<evidence type="ECO:0000256" key="5">
    <source>
        <dbReference type="ARBA" id="ARBA00022840"/>
    </source>
</evidence>
<evidence type="ECO:0000256" key="1">
    <source>
        <dbReference type="ARBA" id="ARBA00022598"/>
    </source>
</evidence>
<dbReference type="OrthoDB" id="2018833at2759"/>
<keyword evidence="6" id="KW-0464">Manganese</keyword>
<dbReference type="PANTHER" id="PTHR43472">
    <property type="entry name" value="PHOSPHORIBOSYLAMINE--GLYCINE LIGASE"/>
    <property type="match status" value="1"/>
</dbReference>
<evidence type="ECO:0000313" key="8">
    <source>
        <dbReference type="EMBL" id="KAG0713779.1"/>
    </source>
</evidence>
<protein>
    <submittedName>
        <fullName evidence="8">Trifunctional purine biosynthetic protein adenosine-3</fullName>
    </submittedName>
</protein>
<dbReference type="GO" id="GO:0009113">
    <property type="term" value="P:purine nucleobase biosynthetic process"/>
    <property type="evidence" value="ECO:0007669"/>
    <property type="project" value="InterPro"/>
</dbReference>
<dbReference type="EMBL" id="JACEEZ010021091">
    <property type="protein sequence ID" value="KAG0713779.1"/>
    <property type="molecule type" value="Genomic_DNA"/>
</dbReference>
<dbReference type="GO" id="GO:0005524">
    <property type="term" value="F:ATP binding"/>
    <property type="evidence" value="ECO:0007669"/>
    <property type="project" value="UniProtKB-KW"/>
</dbReference>
<dbReference type="SUPFAM" id="SSF52440">
    <property type="entry name" value="PreATP-grasp domain"/>
    <property type="match status" value="1"/>
</dbReference>
<dbReference type="FunFam" id="3.40.50.20:FF:000006">
    <property type="entry name" value="Phosphoribosylamine--glycine ligase, chloroplastic"/>
    <property type="match status" value="1"/>
</dbReference>
<organism evidence="8 9">
    <name type="scientific">Chionoecetes opilio</name>
    <name type="common">Atlantic snow crab</name>
    <name type="synonym">Cancer opilio</name>
    <dbReference type="NCBI Taxonomy" id="41210"/>
    <lineage>
        <taxon>Eukaryota</taxon>
        <taxon>Metazoa</taxon>
        <taxon>Ecdysozoa</taxon>
        <taxon>Arthropoda</taxon>
        <taxon>Crustacea</taxon>
        <taxon>Multicrustacea</taxon>
        <taxon>Malacostraca</taxon>
        <taxon>Eumalacostraca</taxon>
        <taxon>Eucarida</taxon>
        <taxon>Decapoda</taxon>
        <taxon>Pleocyemata</taxon>
        <taxon>Brachyura</taxon>
        <taxon>Eubrachyura</taxon>
        <taxon>Majoidea</taxon>
        <taxon>Majidae</taxon>
        <taxon>Chionoecetes</taxon>
    </lineage>
</organism>
<evidence type="ECO:0000256" key="4">
    <source>
        <dbReference type="ARBA" id="ARBA00022755"/>
    </source>
</evidence>
<dbReference type="InterPro" id="IPR020562">
    <property type="entry name" value="PRibGlycinamide_synth_N"/>
</dbReference>
<keyword evidence="2" id="KW-0479">Metal-binding</keyword>
<gene>
    <name evidence="8" type="primary">GART_0</name>
    <name evidence="8" type="ORF">GWK47_015460</name>
</gene>
<keyword evidence="9" id="KW-1185">Reference proteome</keyword>
<keyword evidence="1" id="KW-0436">Ligase</keyword>
<keyword evidence="5" id="KW-0067">ATP-binding</keyword>
<dbReference type="GO" id="GO:0004637">
    <property type="term" value="F:phosphoribosylamine-glycine ligase activity"/>
    <property type="evidence" value="ECO:0007669"/>
    <property type="project" value="InterPro"/>
</dbReference>
<name>A0A8J5CKM0_CHIOP</name>
<dbReference type="AlphaFoldDB" id="A0A8J5CKM0"/>
<sequence length="146" mass="15230">MKGVPTDMKGVVLLVGSGGREHALALSLAASPSVTALLVAPGNAGTGSTPKARNITLPLDDHKAVVEACREQRVDLVVVGPEDPLAAGLANALKAADIKVFGPSKEAARIESDKAWAKTFMDKYDIPTAVHQTFTSPGEAKEFIKK</sequence>
<dbReference type="Proteomes" id="UP000770661">
    <property type="component" value="Unassembled WGS sequence"/>
</dbReference>
<keyword evidence="4" id="KW-0658">Purine biosynthesis</keyword>
<dbReference type="SUPFAM" id="SSF56059">
    <property type="entry name" value="Glutathione synthetase ATP-binding domain-like"/>
    <property type="match status" value="1"/>
</dbReference>
<reference evidence="8" key="1">
    <citation type="submission" date="2020-07" db="EMBL/GenBank/DDBJ databases">
        <title>The High-quality genome of the commercially important snow crab, Chionoecetes opilio.</title>
        <authorList>
            <person name="Jeong J.-H."/>
            <person name="Ryu S."/>
        </authorList>
    </citation>
    <scope>NUCLEOTIDE SEQUENCE</scope>
    <source>
        <strain evidence="8">MADBK_172401_WGS</strain>
        <tissue evidence="8">Digestive gland</tissue>
    </source>
</reference>
<evidence type="ECO:0000259" key="7">
    <source>
        <dbReference type="Pfam" id="PF02844"/>
    </source>
</evidence>
<dbReference type="PANTHER" id="PTHR43472:SF1">
    <property type="entry name" value="PHOSPHORIBOSYLAMINE--GLYCINE LIGASE, CHLOROPLASTIC"/>
    <property type="match status" value="1"/>
</dbReference>
<feature type="domain" description="Phosphoribosylglycinamide synthetase N-terminal" evidence="7">
    <location>
        <begin position="12"/>
        <end position="111"/>
    </location>
</feature>
<evidence type="ECO:0000256" key="6">
    <source>
        <dbReference type="ARBA" id="ARBA00023211"/>
    </source>
</evidence>
<comment type="caution">
    <text evidence="8">The sequence shown here is derived from an EMBL/GenBank/DDBJ whole genome shotgun (WGS) entry which is preliminary data.</text>
</comment>
<dbReference type="GO" id="GO:0046872">
    <property type="term" value="F:metal ion binding"/>
    <property type="evidence" value="ECO:0007669"/>
    <property type="project" value="UniProtKB-KW"/>
</dbReference>
<dbReference type="GO" id="GO:0006164">
    <property type="term" value="P:purine nucleotide biosynthetic process"/>
    <property type="evidence" value="ECO:0007669"/>
    <property type="project" value="UniProtKB-KW"/>
</dbReference>
<dbReference type="InterPro" id="IPR000115">
    <property type="entry name" value="PRibGlycinamide_synth"/>
</dbReference>
<accession>A0A8J5CKM0</accession>
<evidence type="ECO:0000256" key="3">
    <source>
        <dbReference type="ARBA" id="ARBA00022741"/>
    </source>
</evidence>
<dbReference type="Pfam" id="PF02844">
    <property type="entry name" value="GARS_N"/>
    <property type="match status" value="1"/>
</dbReference>
<keyword evidence="3" id="KW-0547">Nucleotide-binding</keyword>